<evidence type="ECO:0000256" key="2">
    <source>
        <dbReference type="SAM" id="Phobius"/>
    </source>
</evidence>
<proteinExistence type="predicted"/>
<dbReference type="Proteomes" id="UP001197247">
    <property type="component" value="Unassembled WGS sequence"/>
</dbReference>
<keyword evidence="2" id="KW-0812">Transmembrane</keyword>
<gene>
    <name evidence="3" type="ORF">KIH74_08510</name>
</gene>
<dbReference type="EMBL" id="JAHBAY010000003">
    <property type="protein sequence ID" value="MBT0768965.1"/>
    <property type="molecule type" value="Genomic_DNA"/>
</dbReference>
<keyword evidence="2" id="KW-0472">Membrane</keyword>
<sequence>MQPPAERIQAGRTRRARRRSGSSLLGFPAGAICLALGTSIAGALGLGLLVTVVFLAISSIDQPARGRRPGS</sequence>
<dbReference type="RefSeq" id="WP_214155261.1">
    <property type="nucleotide sequence ID" value="NZ_JAHBAY010000003.1"/>
</dbReference>
<evidence type="ECO:0000313" key="4">
    <source>
        <dbReference type="Proteomes" id="UP001197247"/>
    </source>
</evidence>
<reference evidence="3 4" key="1">
    <citation type="submission" date="2021-05" db="EMBL/GenBank/DDBJ databases">
        <title>Kineosporia and Streptomyces sp. nov. two new marine actinobacteria isolated from Coral.</title>
        <authorList>
            <person name="Buangrab K."/>
            <person name="Sutthacheep M."/>
            <person name="Yeemin T."/>
            <person name="Harunari E."/>
            <person name="Igarashi Y."/>
            <person name="Kanchanasin P."/>
            <person name="Tanasupawat S."/>
            <person name="Phongsopitanun W."/>
        </authorList>
    </citation>
    <scope>NUCLEOTIDE SEQUENCE [LARGE SCALE GENOMIC DNA]</scope>
    <source>
        <strain evidence="3 4">J2-2</strain>
    </source>
</reference>
<evidence type="ECO:0000313" key="3">
    <source>
        <dbReference type="EMBL" id="MBT0768965.1"/>
    </source>
</evidence>
<evidence type="ECO:0000256" key="1">
    <source>
        <dbReference type="SAM" id="MobiDB-lite"/>
    </source>
</evidence>
<keyword evidence="2" id="KW-1133">Transmembrane helix</keyword>
<feature type="transmembrane region" description="Helical" evidence="2">
    <location>
        <begin position="24"/>
        <end position="57"/>
    </location>
</feature>
<keyword evidence="4" id="KW-1185">Reference proteome</keyword>
<accession>A0ABS5TD05</accession>
<feature type="region of interest" description="Disordered" evidence="1">
    <location>
        <begin position="1"/>
        <end position="24"/>
    </location>
</feature>
<protein>
    <submittedName>
        <fullName evidence="3">Uncharacterized protein</fullName>
    </submittedName>
</protein>
<name>A0ABS5TD05_9ACTN</name>
<organism evidence="3 4">
    <name type="scientific">Kineosporia corallincola</name>
    <dbReference type="NCBI Taxonomy" id="2835133"/>
    <lineage>
        <taxon>Bacteria</taxon>
        <taxon>Bacillati</taxon>
        <taxon>Actinomycetota</taxon>
        <taxon>Actinomycetes</taxon>
        <taxon>Kineosporiales</taxon>
        <taxon>Kineosporiaceae</taxon>
        <taxon>Kineosporia</taxon>
    </lineage>
</organism>
<comment type="caution">
    <text evidence="3">The sequence shown here is derived from an EMBL/GenBank/DDBJ whole genome shotgun (WGS) entry which is preliminary data.</text>
</comment>